<dbReference type="InterPro" id="IPR053145">
    <property type="entry name" value="AB_hydrolase_Est10"/>
</dbReference>
<dbReference type="InterPro" id="IPR022742">
    <property type="entry name" value="Hydrolase_4"/>
</dbReference>
<dbReference type="InterPro" id="IPR029058">
    <property type="entry name" value="AB_hydrolase_fold"/>
</dbReference>
<protein>
    <recommendedName>
        <fullName evidence="1">Serine aminopeptidase S33 domain-containing protein</fullName>
    </recommendedName>
</protein>
<sequence>MLGVLIVGVTGFVLHGLSDFDLTRYKSQDVTFGAAGSSISGTLHLPQSTASHLALLVHGDGPADRDLNGALLPLIGRLLEDGVAVFSWDKPGVGSSTGNWLDHSIQDRADLAAVALQTLQKLPELKDTTAGYIGFSQAGWVLPLLAKNSPEANFFVIVGGAVNWLDQGRYFTRRKLELRGHAENEIQRKLDAQRIRSNALLSPSFTYNDYLALTPLSSPMLGKRFAFVRRNASADASVSLAHTNAPFLIVHGAQDMNVDPDGNQLRYQSLLQGRNRANTYVLVPHATHGLLRAGLFNYQLPDEIPAWRQAAFLALGRKAYAPGALEAIVDWIKERRASKEIKGDS</sequence>
<evidence type="ECO:0000313" key="3">
    <source>
        <dbReference type="Proteomes" id="UP000320593"/>
    </source>
</evidence>
<dbReference type="AlphaFoldDB" id="A0A562SU64"/>
<comment type="caution">
    <text evidence="2">The sequence shown here is derived from an EMBL/GenBank/DDBJ whole genome shotgun (WGS) entry which is preliminary data.</text>
</comment>
<organism evidence="2 3">
    <name type="scientific">Roseibium hamelinense</name>
    <dbReference type="NCBI Taxonomy" id="150831"/>
    <lineage>
        <taxon>Bacteria</taxon>
        <taxon>Pseudomonadati</taxon>
        <taxon>Pseudomonadota</taxon>
        <taxon>Alphaproteobacteria</taxon>
        <taxon>Hyphomicrobiales</taxon>
        <taxon>Stappiaceae</taxon>
        <taxon>Roseibium</taxon>
    </lineage>
</organism>
<evidence type="ECO:0000259" key="1">
    <source>
        <dbReference type="Pfam" id="PF12146"/>
    </source>
</evidence>
<proteinExistence type="predicted"/>
<dbReference type="Pfam" id="PF12146">
    <property type="entry name" value="Hydrolase_4"/>
    <property type="match status" value="1"/>
</dbReference>
<dbReference type="Proteomes" id="UP000320593">
    <property type="component" value="Unassembled WGS sequence"/>
</dbReference>
<accession>A0A562SU64</accession>
<name>A0A562SU64_9HYPH</name>
<dbReference type="GO" id="GO:0052689">
    <property type="term" value="F:carboxylic ester hydrolase activity"/>
    <property type="evidence" value="ECO:0007669"/>
    <property type="project" value="TreeGrafter"/>
</dbReference>
<gene>
    <name evidence="2" type="ORF">JM93_02977</name>
</gene>
<dbReference type="SUPFAM" id="SSF53474">
    <property type="entry name" value="alpha/beta-Hydrolases"/>
    <property type="match status" value="1"/>
</dbReference>
<dbReference type="Gene3D" id="3.40.50.1820">
    <property type="entry name" value="alpha/beta hydrolase"/>
    <property type="match status" value="1"/>
</dbReference>
<keyword evidence="3" id="KW-1185">Reference proteome</keyword>
<dbReference type="PANTHER" id="PTHR43265">
    <property type="entry name" value="ESTERASE ESTD"/>
    <property type="match status" value="1"/>
</dbReference>
<dbReference type="PANTHER" id="PTHR43265:SF1">
    <property type="entry name" value="ESTERASE ESTD"/>
    <property type="match status" value="1"/>
</dbReference>
<reference evidence="2 3" key="1">
    <citation type="submission" date="2019-07" db="EMBL/GenBank/DDBJ databases">
        <title>Genomic Encyclopedia of Archaeal and Bacterial Type Strains, Phase II (KMG-II): from individual species to whole genera.</title>
        <authorList>
            <person name="Goeker M."/>
        </authorList>
    </citation>
    <scope>NUCLEOTIDE SEQUENCE [LARGE SCALE GENOMIC DNA]</scope>
    <source>
        <strain evidence="2 3">ATCC BAA-252</strain>
    </source>
</reference>
<evidence type="ECO:0000313" key="2">
    <source>
        <dbReference type="EMBL" id="TWI84643.1"/>
    </source>
</evidence>
<feature type="domain" description="Serine aminopeptidase S33" evidence="1">
    <location>
        <begin position="72"/>
        <end position="291"/>
    </location>
</feature>
<dbReference type="EMBL" id="VLLF01000007">
    <property type="protein sequence ID" value="TWI84643.1"/>
    <property type="molecule type" value="Genomic_DNA"/>
</dbReference>